<proteinExistence type="predicted"/>
<dbReference type="EMBL" id="LAZR01000220">
    <property type="protein sequence ID" value="KKN81051.1"/>
    <property type="molecule type" value="Genomic_DNA"/>
</dbReference>
<name>A0A0F9W5U4_9ZZZZ</name>
<accession>A0A0F9W5U4</accession>
<dbReference type="AlphaFoldDB" id="A0A0F9W5U4"/>
<evidence type="ECO:0000313" key="2">
    <source>
        <dbReference type="EMBL" id="KKN81051.1"/>
    </source>
</evidence>
<protein>
    <submittedName>
        <fullName evidence="2">Uncharacterized protein</fullName>
    </submittedName>
</protein>
<evidence type="ECO:0000256" key="1">
    <source>
        <dbReference type="SAM" id="MobiDB-lite"/>
    </source>
</evidence>
<gene>
    <name evidence="2" type="ORF">LCGC14_0322700</name>
</gene>
<reference evidence="2" key="1">
    <citation type="journal article" date="2015" name="Nature">
        <title>Complex archaea that bridge the gap between prokaryotes and eukaryotes.</title>
        <authorList>
            <person name="Spang A."/>
            <person name="Saw J.H."/>
            <person name="Jorgensen S.L."/>
            <person name="Zaremba-Niedzwiedzka K."/>
            <person name="Martijn J."/>
            <person name="Lind A.E."/>
            <person name="van Eijk R."/>
            <person name="Schleper C."/>
            <person name="Guy L."/>
            <person name="Ettema T.J."/>
        </authorList>
    </citation>
    <scope>NUCLEOTIDE SEQUENCE</scope>
</reference>
<comment type="caution">
    <text evidence="2">The sequence shown here is derived from an EMBL/GenBank/DDBJ whole genome shotgun (WGS) entry which is preliminary data.</text>
</comment>
<feature type="region of interest" description="Disordered" evidence="1">
    <location>
        <begin position="98"/>
        <end position="117"/>
    </location>
</feature>
<sequence length="117" mass="12648">MNHAIKVVRHETIDDIPYGNLPGVLHMSNLGGAVTDEEAIAHVLCARNHDDKMTSDAAKRCHAIHLFPPGCAPEGTRVMDPDPQCAIKRTAFLQRWKGVNTSRPDAPSRDSAVCPGG</sequence>
<organism evidence="2">
    <name type="scientific">marine sediment metagenome</name>
    <dbReference type="NCBI Taxonomy" id="412755"/>
    <lineage>
        <taxon>unclassified sequences</taxon>
        <taxon>metagenomes</taxon>
        <taxon>ecological metagenomes</taxon>
    </lineage>
</organism>